<dbReference type="PANTHER" id="PTHR34409:SF1">
    <property type="entry name" value="MYB-LIKE DOMAIN-CONTAINING PROTEIN"/>
    <property type="match status" value="1"/>
</dbReference>
<accession>A0A0L6UR14</accession>
<reference evidence="1 2" key="1">
    <citation type="submission" date="2015-08" db="EMBL/GenBank/DDBJ databases">
        <title>Next Generation Sequencing and Analysis of the Genome of Puccinia sorghi L Schw, the Causal Agent of Maize Common Rust.</title>
        <authorList>
            <person name="Rochi L."/>
            <person name="Burguener G."/>
            <person name="Darino M."/>
            <person name="Turjanski A."/>
            <person name="Kreff E."/>
            <person name="Dieguez M.J."/>
            <person name="Sacco F."/>
        </authorList>
    </citation>
    <scope>NUCLEOTIDE SEQUENCE [LARGE SCALE GENOMIC DNA]</scope>
    <source>
        <strain evidence="1 2">RO10H11247</strain>
    </source>
</reference>
<dbReference type="EMBL" id="LAVV01009219">
    <property type="protein sequence ID" value="KNZ50983.1"/>
    <property type="molecule type" value="Genomic_DNA"/>
</dbReference>
<dbReference type="PANTHER" id="PTHR34409">
    <property type="entry name" value="SET DOMAIN-CONTAINING PROTEIN"/>
    <property type="match status" value="1"/>
</dbReference>
<dbReference type="AlphaFoldDB" id="A0A0L6UR14"/>
<gene>
    <name evidence="1" type="ORF">VP01_4145g4</name>
</gene>
<dbReference type="Proteomes" id="UP000037035">
    <property type="component" value="Unassembled WGS sequence"/>
</dbReference>
<evidence type="ECO:0000313" key="2">
    <source>
        <dbReference type="Proteomes" id="UP000037035"/>
    </source>
</evidence>
<evidence type="ECO:0000313" key="1">
    <source>
        <dbReference type="EMBL" id="KNZ50983.1"/>
    </source>
</evidence>
<comment type="caution">
    <text evidence="1">The sequence shown here is derived from an EMBL/GenBank/DDBJ whole genome shotgun (WGS) entry which is preliminary data.</text>
</comment>
<protein>
    <submittedName>
        <fullName evidence="1">Uncharacterized protein</fullName>
    </submittedName>
</protein>
<proteinExistence type="predicted"/>
<dbReference type="VEuPathDB" id="FungiDB:VP01_4145g4"/>
<keyword evidence="2" id="KW-1185">Reference proteome</keyword>
<name>A0A0L6UR14_9BASI</name>
<organism evidence="1 2">
    <name type="scientific">Puccinia sorghi</name>
    <dbReference type="NCBI Taxonomy" id="27349"/>
    <lineage>
        <taxon>Eukaryota</taxon>
        <taxon>Fungi</taxon>
        <taxon>Dikarya</taxon>
        <taxon>Basidiomycota</taxon>
        <taxon>Pucciniomycotina</taxon>
        <taxon>Pucciniomycetes</taxon>
        <taxon>Pucciniales</taxon>
        <taxon>Pucciniaceae</taxon>
        <taxon>Puccinia</taxon>
    </lineage>
</organism>
<sequence>MVTWLCQGLPGIQSLQKKLAQLPAVDMQNPRKLLFHCADCTVTVPKHLHMQTCVSADNCFALVEDVKFLPLGVIEWGFLQDLYNVYANEINQAPCNLNPLKMKLQVLVNHANPTCNPNFPTYVCNTKAKKKKQWMRGGM</sequence>